<evidence type="ECO:0000313" key="3">
    <source>
        <dbReference type="Proteomes" id="UP000297540"/>
    </source>
</evidence>
<keyword evidence="3" id="KW-1185">Reference proteome</keyword>
<accession>A0A4Y8S8X8</accession>
<evidence type="ECO:0000256" key="1">
    <source>
        <dbReference type="SAM" id="Phobius"/>
    </source>
</evidence>
<dbReference type="AlphaFoldDB" id="A0A4Y8S8X8"/>
<reference evidence="2 3" key="1">
    <citation type="journal article" date="2017" name="Int. J. Syst. Evol. Microbiol.">
        <title>Mucilaginibacterpsychrotolerans sp. nov., isolated from peatlands.</title>
        <authorList>
            <person name="Deng Y."/>
            <person name="Shen L."/>
            <person name="Xu B."/>
            <person name="Liu Y."/>
            <person name="Gu Z."/>
            <person name="Liu H."/>
            <person name="Zhou Y."/>
        </authorList>
    </citation>
    <scope>NUCLEOTIDE SEQUENCE [LARGE SCALE GENOMIC DNA]</scope>
    <source>
        <strain evidence="2 3">NH7-4</strain>
    </source>
</reference>
<proteinExistence type="predicted"/>
<gene>
    <name evidence="2" type="ORF">E2R66_19185</name>
</gene>
<keyword evidence="1" id="KW-0472">Membrane</keyword>
<comment type="caution">
    <text evidence="2">The sequence shown here is derived from an EMBL/GenBank/DDBJ whole genome shotgun (WGS) entry which is preliminary data.</text>
</comment>
<feature type="transmembrane region" description="Helical" evidence="1">
    <location>
        <begin position="13"/>
        <end position="32"/>
    </location>
</feature>
<name>A0A4Y8S8X8_9SPHI</name>
<evidence type="ECO:0000313" key="2">
    <source>
        <dbReference type="EMBL" id="TFF35382.1"/>
    </source>
</evidence>
<dbReference type="Proteomes" id="UP000297540">
    <property type="component" value="Unassembled WGS sequence"/>
</dbReference>
<dbReference type="EMBL" id="SOZE01000022">
    <property type="protein sequence ID" value="TFF35382.1"/>
    <property type="molecule type" value="Genomic_DNA"/>
</dbReference>
<dbReference type="OrthoDB" id="799652at2"/>
<keyword evidence="1" id="KW-0812">Transmembrane</keyword>
<sequence>MDPILQSIHFRKVFYLVSIIALLLLFVIKYTLIPVINRREAEPKKILRHILDTLIGILIAAMAIGGAVFWMSGNE</sequence>
<keyword evidence="1" id="KW-1133">Transmembrane helix</keyword>
<feature type="transmembrane region" description="Helical" evidence="1">
    <location>
        <begin position="53"/>
        <end position="72"/>
    </location>
</feature>
<dbReference type="RefSeq" id="WP_133233576.1">
    <property type="nucleotide sequence ID" value="NZ_SOZE01000022.1"/>
</dbReference>
<protein>
    <submittedName>
        <fullName evidence="2">Uncharacterized protein</fullName>
    </submittedName>
</protein>
<organism evidence="2 3">
    <name type="scientific">Mucilaginibacter psychrotolerans</name>
    <dbReference type="NCBI Taxonomy" id="1524096"/>
    <lineage>
        <taxon>Bacteria</taxon>
        <taxon>Pseudomonadati</taxon>
        <taxon>Bacteroidota</taxon>
        <taxon>Sphingobacteriia</taxon>
        <taxon>Sphingobacteriales</taxon>
        <taxon>Sphingobacteriaceae</taxon>
        <taxon>Mucilaginibacter</taxon>
    </lineage>
</organism>